<organism evidence="2">
    <name type="scientific">freshwater metagenome</name>
    <dbReference type="NCBI Taxonomy" id="449393"/>
    <lineage>
        <taxon>unclassified sequences</taxon>
        <taxon>metagenomes</taxon>
        <taxon>ecological metagenomes</taxon>
    </lineage>
</organism>
<dbReference type="Pfam" id="PF08768">
    <property type="entry name" value="THAP4_heme-bd"/>
    <property type="match status" value="1"/>
</dbReference>
<dbReference type="EMBL" id="CAEZTT010000100">
    <property type="protein sequence ID" value="CAB4580191.1"/>
    <property type="molecule type" value="Genomic_DNA"/>
</dbReference>
<feature type="domain" description="THAP4-like heme-binding" evidence="1">
    <location>
        <begin position="15"/>
        <end position="174"/>
    </location>
</feature>
<protein>
    <submittedName>
        <fullName evidence="2">Unannotated protein</fullName>
    </submittedName>
</protein>
<accession>A0A6J6EUL6</accession>
<reference evidence="2" key="1">
    <citation type="submission" date="2020-05" db="EMBL/GenBank/DDBJ databases">
        <authorList>
            <person name="Chiriac C."/>
            <person name="Salcher M."/>
            <person name="Ghai R."/>
            <person name="Kavagutti S V."/>
        </authorList>
    </citation>
    <scope>NUCLEOTIDE SEQUENCE</scope>
</reference>
<name>A0A6J6EUL6_9ZZZZ</name>
<dbReference type="AlphaFoldDB" id="A0A6J6EUL6"/>
<evidence type="ECO:0000313" key="2">
    <source>
        <dbReference type="EMBL" id="CAB4580191.1"/>
    </source>
</evidence>
<gene>
    <name evidence="2" type="ORF">UFOPK1726_00861</name>
</gene>
<sequence>MSSPDLIAGVPTPIAHLSWLIGSWLGVGVGGEAAGAPFQFAQEVTIGCDGREFLTHASRSWLLDQEGNRIKPTAVEFGIWRATPNNGAILQLTHSYGYSETLTGEVEVTGIENAVITGARVKLQTIRIMRPDDTAMYRGSERLIGLVDGRLLWRLDTLTTGEQPAAHVSATLTKMDNHDA</sequence>
<dbReference type="Gene3D" id="2.40.128.20">
    <property type="match status" value="1"/>
</dbReference>
<evidence type="ECO:0000259" key="1">
    <source>
        <dbReference type="Pfam" id="PF08768"/>
    </source>
</evidence>
<dbReference type="InterPro" id="IPR014878">
    <property type="entry name" value="THAP4-like_heme-bd"/>
</dbReference>
<dbReference type="PANTHER" id="PTHR15854">
    <property type="entry name" value="THAP4 PROTEIN"/>
    <property type="match status" value="1"/>
</dbReference>
<dbReference type="SUPFAM" id="SSF50814">
    <property type="entry name" value="Lipocalins"/>
    <property type="match status" value="1"/>
</dbReference>
<proteinExistence type="predicted"/>
<dbReference type="InterPro" id="IPR045165">
    <property type="entry name" value="Nitrobindin"/>
</dbReference>
<dbReference type="InterPro" id="IPR012674">
    <property type="entry name" value="Calycin"/>
</dbReference>
<dbReference type="PANTHER" id="PTHR15854:SF4">
    <property type="entry name" value="PEROXYNITRITE ISOMERASE THAP4"/>
    <property type="match status" value="1"/>
</dbReference>